<dbReference type="Proteomes" id="UP000316621">
    <property type="component" value="Chromosome 2"/>
</dbReference>
<sequence length="120" mass="13831">MERQLLIATVLEPTSGHLLISFSIYSLVPCILFFIDGIFSIYIRNLRPNITKKEVKDVFAKNFGSVKEQGVELLRDRYLWHGFVEFESYSYVQAAVEAKKVLIGKRPVFIEHLTKVTHGK</sequence>
<dbReference type="SMART" id="SM00360">
    <property type="entry name" value="RRM"/>
    <property type="match status" value="1"/>
</dbReference>
<dbReference type="InterPro" id="IPR000504">
    <property type="entry name" value="RRM_dom"/>
</dbReference>
<accession>A0A4Y7IR12</accession>
<protein>
    <recommendedName>
        <fullName evidence="3">RRM domain-containing protein</fullName>
    </recommendedName>
</protein>
<evidence type="ECO:0000313" key="4">
    <source>
        <dbReference type="EMBL" id="RZC50142.1"/>
    </source>
</evidence>
<dbReference type="InterPro" id="IPR039539">
    <property type="entry name" value="Ras_GTPase_bind_prot"/>
</dbReference>
<evidence type="ECO:0000256" key="2">
    <source>
        <dbReference type="SAM" id="Phobius"/>
    </source>
</evidence>
<keyword evidence="2" id="KW-0472">Membrane</keyword>
<dbReference type="GO" id="GO:1990904">
    <property type="term" value="C:ribonucleoprotein complex"/>
    <property type="evidence" value="ECO:0007669"/>
    <property type="project" value="TreeGrafter"/>
</dbReference>
<proteinExistence type="predicted"/>
<dbReference type="STRING" id="3469.A0A4Y7IR12"/>
<dbReference type="InterPro" id="IPR012677">
    <property type="entry name" value="Nucleotide-bd_a/b_plait_sf"/>
</dbReference>
<feature type="transmembrane region" description="Helical" evidence="2">
    <location>
        <begin position="20"/>
        <end position="43"/>
    </location>
</feature>
<keyword evidence="1" id="KW-0694">RNA-binding</keyword>
<gene>
    <name evidence="4" type="ORF">C5167_018568</name>
</gene>
<dbReference type="PANTHER" id="PTHR10693">
    <property type="entry name" value="RAS GTPASE-ACTIVATING PROTEIN-BINDING PROTEIN"/>
    <property type="match status" value="1"/>
</dbReference>
<dbReference type="SUPFAM" id="SSF54928">
    <property type="entry name" value="RNA-binding domain, RBD"/>
    <property type="match status" value="1"/>
</dbReference>
<dbReference type="InterPro" id="IPR035979">
    <property type="entry name" value="RBD_domain_sf"/>
</dbReference>
<name>A0A4Y7IR12_PAPSO</name>
<evidence type="ECO:0000256" key="1">
    <source>
        <dbReference type="PROSITE-ProRule" id="PRU00176"/>
    </source>
</evidence>
<dbReference type="Gramene" id="RZC50142">
    <property type="protein sequence ID" value="RZC50142"/>
    <property type="gene ID" value="C5167_018568"/>
</dbReference>
<dbReference type="EMBL" id="CM010716">
    <property type="protein sequence ID" value="RZC50142.1"/>
    <property type="molecule type" value="Genomic_DNA"/>
</dbReference>
<dbReference type="PANTHER" id="PTHR10693:SF20">
    <property type="entry name" value="AT27578P"/>
    <property type="match status" value="1"/>
</dbReference>
<feature type="domain" description="RRM" evidence="3">
    <location>
        <begin position="39"/>
        <end position="115"/>
    </location>
</feature>
<organism evidence="4 5">
    <name type="scientific">Papaver somniferum</name>
    <name type="common">Opium poppy</name>
    <dbReference type="NCBI Taxonomy" id="3469"/>
    <lineage>
        <taxon>Eukaryota</taxon>
        <taxon>Viridiplantae</taxon>
        <taxon>Streptophyta</taxon>
        <taxon>Embryophyta</taxon>
        <taxon>Tracheophyta</taxon>
        <taxon>Spermatophyta</taxon>
        <taxon>Magnoliopsida</taxon>
        <taxon>Ranunculales</taxon>
        <taxon>Papaveraceae</taxon>
        <taxon>Papaveroideae</taxon>
        <taxon>Papaver</taxon>
    </lineage>
</organism>
<keyword evidence="5" id="KW-1185">Reference proteome</keyword>
<dbReference type="AlphaFoldDB" id="A0A4Y7IR12"/>
<dbReference type="GO" id="GO:0003729">
    <property type="term" value="F:mRNA binding"/>
    <property type="evidence" value="ECO:0007669"/>
    <property type="project" value="TreeGrafter"/>
</dbReference>
<dbReference type="GO" id="GO:0005829">
    <property type="term" value="C:cytosol"/>
    <property type="evidence" value="ECO:0007669"/>
    <property type="project" value="TreeGrafter"/>
</dbReference>
<dbReference type="Gene3D" id="3.30.70.330">
    <property type="match status" value="1"/>
</dbReference>
<evidence type="ECO:0000259" key="3">
    <source>
        <dbReference type="PROSITE" id="PS50102"/>
    </source>
</evidence>
<reference evidence="4 5" key="1">
    <citation type="journal article" date="2018" name="Science">
        <title>The opium poppy genome and morphinan production.</title>
        <authorList>
            <person name="Guo L."/>
            <person name="Winzer T."/>
            <person name="Yang X."/>
            <person name="Li Y."/>
            <person name="Ning Z."/>
            <person name="He Z."/>
            <person name="Teodor R."/>
            <person name="Lu Y."/>
            <person name="Bowser T.A."/>
            <person name="Graham I.A."/>
            <person name="Ye K."/>
        </authorList>
    </citation>
    <scope>NUCLEOTIDE SEQUENCE [LARGE SCALE GENOMIC DNA]</scope>
    <source>
        <strain evidence="5">cv. HN1</strain>
        <tissue evidence="4">Leaves</tissue>
    </source>
</reference>
<keyword evidence="2" id="KW-0812">Transmembrane</keyword>
<evidence type="ECO:0000313" key="5">
    <source>
        <dbReference type="Proteomes" id="UP000316621"/>
    </source>
</evidence>
<dbReference type="CDD" id="cd00590">
    <property type="entry name" value="RRM_SF"/>
    <property type="match status" value="1"/>
</dbReference>
<keyword evidence="2" id="KW-1133">Transmembrane helix</keyword>
<dbReference type="PROSITE" id="PS50102">
    <property type="entry name" value="RRM"/>
    <property type="match status" value="1"/>
</dbReference>
<dbReference type="Pfam" id="PF00076">
    <property type="entry name" value="RRM_1"/>
    <property type="match status" value="1"/>
</dbReference>